<accession>A0AAE7ML79</accession>
<dbReference type="Proteomes" id="UP000829694">
    <property type="component" value="Segment"/>
</dbReference>
<dbReference type="GeneID" id="80539368"/>
<keyword evidence="2" id="KW-1185">Reference proteome</keyword>
<gene>
    <name evidence="1" type="primary">Maph4</name>
    <name evidence="1" type="ORF">H4Q86_004</name>
</gene>
<organism evidence="1 2">
    <name type="scientific">Matsumuraeses phaseoli granulovirus</name>
    <dbReference type="NCBI Taxonomy" id="2760664"/>
    <lineage>
        <taxon>Viruses</taxon>
        <taxon>Viruses incertae sedis</taxon>
        <taxon>Naldaviricetes</taxon>
        <taxon>Lefavirales</taxon>
        <taxon>Baculoviridae</taxon>
        <taxon>Betabaculovirus</taxon>
        <taxon>Betabaculovirus maphaseoli</taxon>
    </lineage>
</organism>
<evidence type="ECO:0000313" key="2">
    <source>
        <dbReference type="Proteomes" id="UP000829694"/>
    </source>
</evidence>
<name>A0AAE7ML79_9BBAC</name>
<evidence type="ECO:0000313" key="1">
    <source>
        <dbReference type="EMBL" id="QOD39967.1"/>
    </source>
</evidence>
<reference evidence="1" key="1">
    <citation type="journal article" date="2020" name="Viruses">
        <title>Genome Analysis of a Novel Clade b Betabaculovirus Isolated from the Legume Pest Matsumuraeses phaseoli (Lepidoptera: Tortricidae).</title>
        <authorList>
            <person name="Shu R."/>
            <person name="Meng Q."/>
            <person name="Miao L."/>
            <person name="Liang H."/>
            <person name="Chen J."/>
            <person name="Xu Y."/>
            <person name="Cheng L."/>
            <person name="Jin W."/>
            <person name="Qin Q."/>
            <person name="Zhang H."/>
        </authorList>
    </citation>
    <scope>NUCLEOTIDE SEQUENCE</scope>
    <source>
        <strain evidence="1">IOZ01</strain>
    </source>
</reference>
<dbReference type="KEGG" id="vg:80539368"/>
<dbReference type="EMBL" id="MT844067">
    <property type="protein sequence ID" value="QOD39967.1"/>
    <property type="molecule type" value="Genomic_DNA"/>
</dbReference>
<dbReference type="RefSeq" id="YP_010800722.1">
    <property type="nucleotide sequence ID" value="NC_076905.1"/>
</dbReference>
<protein>
    <submittedName>
        <fullName evidence="1">Maph4</fullName>
    </submittedName>
</protein>
<proteinExistence type="predicted"/>
<sequence>MLSIFFNDVMVYYNFDDLVKLMVDLNFEQADKKMLAPDRLKIVGANEQVFYTDGTNIDVKLVLHDECYISFEGVLDMIDKNVLAQKDVLESIVVSCTSRVVKNPYHKWLISYVQVLRARVNSSFDFYFKVLEQYMLANQPHVDKIGCNINQLITLGEKLKICDDVTSLMSAYRSFDEASALMLKYLNK</sequence>